<dbReference type="InParanoid" id="A0A0P0VYB2"/>
<dbReference type="AlphaFoldDB" id="A0A0P0VYB2"/>
<feature type="non-terminal residue" evidence="1">
    <location>
        <position position="167"/>
    </location>
</feature>
<name>A0A0P0VYB2_ORYSJ</name>
<gene>
    <name evidence="1" type="ordered locus">Os03g0389601</name>
    <name evidence="1" type="ORF">OSNPB_030389601</name>
</gene>
<protein>
    <submittedName>
        <fullName evidence="1">Os03g0389601 protein</fullName>
    </submittedName>
</protein>
<evidence type="ECO:0000313" key="2">
    <source>
        <dbReference type="Proteomes" id="UP000059680"/>
    </source>
</evidence>
<organism evidence="1 2">
    <name type="scientific">Oryza sativa subsp. japonica</name>
    <name type="common">Rice</name>
    <dbReference type="NCBI Taxonomy" id="39947"/>
    <lineage>
        <taxon>Eukaryota</taxon>
        <taxon>Viridiplantae</taxon>
        <taxon>Streptophyta</taxon>
        <taxon>Embryophyta</taxon>
        <taxon>Tracheophyta</taxon>
        <taxon>Spermatophyta</taxon>
        <taxon>Magnoliopsida</taxon>
        <taxon>Liliopsida</taxon>
        <taxon>Poales</taxon>
        <taxon>Poaceae</taxon>
        <taxon>BOP clade</taxon>
        <taxon>Oryzoideae</taxon>
        <taxon>Oryzeae</taxon>
        <taxon>Oryzinae</taxon>
        <taxon>Oryza</taxon>
        <taxon>Oryza sativa</taxon>
    </lineage>
</organism>
<dbReference type="OMA" id="MTGIWPP"/>
<sequence>MTGIWPPKVRTADIWRRTRKVSRMLLPLNSLKLSAQSPPWRRKARPMAASARRSSRCLASPANTIGGNASIVLSTASSSAALGYSGSCSAFFVLQLSTAHLAGATCFVAAGAGATGAGAAATGAFSGAATDGDDVFAADGTPTGGFFDGSAACTARTAVARRFIVTN</sequence>
<keyword evidence="2" id="KW-1185">Reference proteome</keyword>
<reference evidence="2" key="1">
    <citation type="journal article" date="2005" name="Nature">
        <title>The map-based sequence of the rice genome.</title>
        <authorList>
            <consortium name="International rice genome sequencing project (IRGSP)"/>
            <person name="Matsumoto T."/>
            <person name="Wu J."/>
            <person name="Kanamori H."/>
            <person name="Katayose Y."/>
            <person name="Fujisawa M."/>
            <person name="Namiki N."/>
            <person name="Mizuno H."/>
            <person name="Yamamoto K."/>
            <person name="Antonio B.A."/>
            <person name="Baba T."/>
            <person name="Sakata K."/>
            <person name="Nagamura Y."/>
            <person name="Aoki H."/>
            <person name="Arikawa K."/>
            <person name="Arita K."/>
            <person name="Bito T."/>
            <person name="Chiden Y."/>
            <person name="Fujitsuka N."/>
            <person name="Fukunaka R."/>
            <person name="Hamada M."/>
            <person name="Harada C."/>
            <person name="Hayashi A."/>
            <person name="Hijishita S."/>
            <person name="Honda M."/>
            <person name="Hosokawa S."/>
            <person name="Ichikawa Y."/>
            <person name="Idonuma A."/>
            <person name="Iijima M."/>
            <person name="Ikeda M."/>
            <person name="Ikeno M."/>
            <person name="Ito K."/>
            <person name="Ito S."/>
            <person name="Ito T."/>
            <person name="Ito Y."/>
            <person name="Ito Y."/>
            <person name="Iwabuchi A."/>
            <person name="Kamiya K."/>
            <person name="Karasawa W."/>
            <person name="Kurita K."/>
            <person name="Katagiri S."/>
            <person name="Kikuta A."/>
            <person name="Kobayashi H."/>
            <person name="Kobayashi N."/>
            <person name="Machita K."/>
            <person name="Maehara T."/>
            <person name="Masukawa M."/>
            <person name="Mizubayashi T."/>
            <person name="Mukai Y."/>
            <person name="Nagasaki H."/>
            <person name="Nagata Y."/>
            <person name="Naito S."/>
            <person name="Nakashima M."/>
            <person name="Nakama Y."/>
            <person name="Nakamichi Y."/>
            <person name="Nakamura M."/>
            <person name="Meguro A."/>
            <person name="Negishi M."/>
            <person name="Ohta I."/>
            <person name="Ohta T."/>
            <person name="Okamoto M."/>
            <person name="Ono N."/>
            <person name="Saji S."/>
            <person name="Sakaguchi M."/>
            <person name="Sakai K."/>
            <person name="Shibata M."/>
            <person name="Shimokawa T."/>
            <person name="Song J."/>
            <person name="Takazaki Y."/>
            <person name="Terasawa K."/>
            <person name="Tsugane M."/>
            <person name="Tsuji K."/>
            <person name="Ueda S."/>
            <person name="Waki K."/>
            <person name="Yamagata H."/>
            <person name="Yamamoto M."/>
            <person name="Yamamoto S."/>
            <person name="Yamane H."/>
            <person name="Yoshiki S."/>
            <person name="Yoshihara R."/>
            <person name="Yukawa K."/>
            <person name="Zhong H."/>
            <person name="Yano M."/>
            <person name="Yuan Q."/>
            <person name="Ouyang S."/>
            <person name="Liu J."/>
            <person name="Jones K.M."/>
            <person name="Gansberger K."/>
            <person name="Moffat K."/>
            <person name="Hill J."/>
            <person name="Bera J."/>
            <person name="Fadrosh D."/>
            <person name="Jin S."/>
            <person name="Johri S."/>
            <person name="Kim M."/>
            <person name="Overton L."/>
            <person name="Reardon M."/>
            <person name="Tsitrin T."/>
            <person name="Vuong H."/>
            <person name="Weaver B."/>
            <person name="Ciecko A."/>
            <person name="Tallon L."/>
            <person name="Jackson J."/>
            <person name="Pai G."/>
            <person name="Aken S.V."/>
            <person name="Utterback T."/>
            <person name="Reidmuller S."/>
            <person name="Feldblyum T."/>
            <person name="Hsiao J."/>
            <person name="Zismann V."/>
            <person name="Iobst S."/>
            <person name="de Vazeille A.R."/>
            <person name="Buell C.R."/>
            <person name="Ying K."/>
            <person name="Li Y."/>
            <person name="Lu T."/>
            <person name="Huang Y."/>
            <person name="Zhao Q."/>
            <person name="Feng Q."/>
            <person name="Zhang L."/>
            <person name="Zhu J."/>
            <person name="Weng Q."/>
            <person name="Mu J."/>
            <person name="Lu Y."/>
            <person name="Fan D."/>
            <person name="Liu Y."/>
            <person name="Guan J."/>
            <person name="Zhang Y."/>
            <person name="Yu S."/>
            <person name="Liu X."/>
            <person name="Zhang Y."/>
            <person name="Hong G."/>
            <person name="Han B."/>
            <person name="Choisne N."/>
            <person name="Demange N."/>
            <person name="Orjeda G."/>
            <person name="Samain S."/>
            <person name="Cattolico L."/>
            <person name="Pelletier E."/>
            <person name="Couloux A."/>
            <person name="Segurens B."/>
            <person name="Wincker P."/>
            <person name="D'Hont A."/>
            <person name="Scarpelli C."/>
            <person name="Weissenbach J."/>
            <person name="Salanoubat M."/>
            <person name="Quetier F."/>
            <person name="Yu Y."/>
            <person name="Kim H.R."/>
            <person name="Rambo T."/>
            <person name="Currie J."/>
            <person name="Collura K."/>
            <person name="Luo M."/>
            <person name="Yang T."/>
            <person name="Ammiraju J.S.S."/>
            <person name="Engler F."/>
            <person name="Soderlund C."/>
            <person name="Wing R.A."/>
            <person name="Palmer L.E."/>
            <person name="de la Bastide M."/>
            <person name="Spiegel L."/>
            <person name="Nascimento L."/>
            <person name="Zutavern T."/>
            <person name="O'Shaughnessy A."/>
            <person name="Dike S."/>
            <person name="Dedhia N."/>
            <person name="Preston R."/>
            <person name="Balija V."/>
            <person name="McCombie W.R."/>
            <person name="Chow T."/>
            <person name="Chen H."/>
            <person name="Chung M."/>
            <person name="Chen C."/>
            <person name="Shaw J."/>
            <person name="Wu H."/>
            <person name="Hsiao K."/>
            <person name="Chao Y."/>
            <person name="Chu M."/>
            <person name="Cheng C."/>
            <person name="Hour A."/>
            <person name="Lee P."/>
            <person name="Lin S."/>
            <person name="Lin Y."/>
            <person name="Liou J."/>
            <person name="Liu S."/>
            <person name="Hsing Y."/>
            <person name="Raghuvanshi S."/>
            <person name="Mohanty A."/>
            <person name="Bharti A.K."/>
            <person name="Gaur A."/>
            <person name="Gupta V."/>
            <person name="Kumar D."/>
            <person name="Ravi V."/>
            <person name="Vij S."/>
            <person name="Kapur A."/>
            <person name="Khurana P."/>
            <person name="Khurana P."/>
            <person name="Khurana J.P."/>
            <person name="Tyagi A.K."/>
            <person name="Gaikwad K."/>
            <person name="Singh A."/>
            <person name="Dalal V."/>
            <person name="Srivastava S."/>
            <person name="Dixit A."/>
            <person name="Pal A.K."/>
            <person name="Ghazi I.A."/>
            <person name="Yadav M."/>
            <person name="Pandit A."/>
            <person name="Bhargava A."/>
            <person name="Sureshbabu K."/>
            <person name="Batra K."/>
            <person name="Sharma T.R."/>
            <person name="Mohapatra T."/>
            <person name="Singh N.K."/>
            <person name="Messing J."/>
            <person name="Nelson A.B."/>
            <person name="Fuks G."/>
            <person name="Kavchok S."/>
            <person name="Keizer G."/>
            <person name="Linton E."/>
            <person name="Llaca V."/>
            <person name="Song R."/>
            <person name="Tanyolac B."/>
            <person name="Young S."/>
            <person name="Ho-Il K."/>
            <person name="Hahn J.H."/>
            <person name="Sangsakoo G."/>
            <person name="Vanavichit A."/>
            <person name="de Mattos Luiz.A.T."/>
            <person name="Zimmer P.D."/>
            <person name="Malone G."/>
            <person name="Dellagostin O."/>
            <person name="de Oliveira A.C."/>
            <person name="Bevan M."/>
            <person name="Bancroft I."/>
            <person name="Minx P."/>
            <person name="Cordum H."/>
            <person name="Wilson R."/>
            <person name="Cheng Z."/>
            <person name="Jin W."/>
            <person name="Jiang J."/>
            <person name="Leong S.A."/>
            <person name="Iwama H."/>
            <person name="Gojobori T."/>
            <person name="Itoh T."/>
            <person name="Niimura Y."/>
            <person name="Fujii Y."/>
            <person name="Habara T."/>
            <person name="Sakai H."/>
            <person name="Sato Y."/>
            <person name="Wilson G."/>
            <person name="Kumar K."/>
            <person name="McCouch S."/>
            <person name="Juretic N."/>
            <person name="Hoen D."/>
            <person name="Wright S."/>
            <person name="Bruskiewich R."/>
            <person name="Bureau T."/>
            <person name="Miyao A."/>
            <person name="Hirochika H."/>
            <person name="Nishikawa T."/>
            <person name="Kadowaki K."/>
            <person name="Sugiura M."/>
            <person name="Burr B."/>
            <person name="Sasaki T."/>
        </authorList>
    </citation>
    <scope>NUCLEOTIDE SEQUENCE [LARGE SCALE GENOMIC DNA]</scope>
    <source>
        <strain evidence="2">cv. Nipponbare</strain>
    </source>
</reference>
<proteinExistence type="predicted"/>
<dbReference type="Gramene" id="Os03t0389601-00">
    <property type="protein sequence ID" value="Os03t0389601-00"/>
    <property type="gene ID" value="Os03g0389601"/>
</dbReference>
<evidence type="ECO:0000313" key="1">
    <source>
        <dbReference type="EMBL" id="BAS84508.1"/>
    </source>
</evidence>
<dbReference type="PaxDb" id="39947-A0A0P0VYB2"/>
<dbReference type="Proteomes" id="UP000059680">
    <property type="component" value="Chromosome 3"/>
</dbReference>
<dbReference type="EMBL" id="AP014959">
    <property type="protein sequence ID" value="BAS84508.1"/>
    <property type="molecule type" value="Genomic_DNA"/>
</dbReference>
<reference evidence="1 2" key="3">
    <citation type="journal article" date="2013" name="Rice">
        <title>Improvement of the Oryza sativa Nipponbare reference genome using next generation sequence and optical map data.</title>
        <authorList>
            <person name="Kawahara Y."/>
            <person name="de la Bastide M."/>
            <person name="Hamilton J.P."/>
            <person name="Kanamori H."/>
            <person name="McCombie W.R."/>
            <person name="Ouyang S."/>
            <person name="Schwartz D.C."/>
            <person name="Tanaka T."/>
            <person name="Wu J."/>
            <person name="Zhou S."/>
            <person name="Childs K.L."/>
            <person name="Davidson R.M."/>
            <person name="Lin H."/>
            <person name="Quesada-Ocampo L."/>
            <person name="Vaillancourt B."/>
            <person name="Sakai H."/>
            <person name="Lee S.S."/>
            <person name="Kim J."/>
            <person name="Numa H."/>
            <person name="Itoh T."/>
            <person name="Buell C.R."/>
            <person name="Matsumoto T."/>
        </authorList>
    </citation>
    <scope>NUCLEOTIDE SEQUENCE [LARGE SCALE GENOMIC DNA]</scope>
    <source>
        <strain evidence="2">cv. Nipponbare</strain>
    </source>
</reference>
<accession>A0A0P0VYB2</accession>
<reference evidence="1 2" key="2">
    <citation type="journal article" date="2013" name="Plant Cell Physiol.">
        <title>Rice Annotation Project Database (RAP-DB): an integrative and interactive database for rice genomics.</title>
        <authorList>
            <person name="Sakai H."/>
            <person name="Lee S.S."/>
            <person name="Tanaka T."/>
            <person name="Numa H."/>
            <person name="Kim J."/>
            <person name="Kawahara Y."/>
            <person name="Wakimoto H."/>
            <person name="Yang C.C."/>
            <person name="Iwamoto M."/>
            <person name="Abe T."/>
            <person name="Yamada Y."/>
            <person name="Muto A."/>
            <person name="Inokuchi H."/>
            <person name="Ikemura T."/>
            <person name="Matsumoto T."/>
            <person name="Sasaki T."/>
            <person name="Itoh T."/>
        </authorList>
    </citation>
    <scope>NUCLEOTIDE SEQUENCE [LARGE SCALE GENOMIC DNA]</scope>
    <source>
        <strain evidence="2">cv. Nipponbare</strain>
    </source>
</reference>